<comment type="caution">
    <text evidence="1">The sequence shown here is derived from an EMBL/GenBank/DDBJ whole genome shotgun (WGS) entry which is preliminary data.</text>
</comment>
<dbReference type="OrthoDB" id="1750307at2759"/>
<name>A0A9Q1JGT1_9CARY</name>
<dbReference type="EMBL" id="JAKOGI010001703">
    <property type="protein sequence ID" value="KAJ8424352.1"/>
    <property type="molecule type" value="Genomic_DNA"/>
</dbReference>
<dbReference type="AlphaFoldDB" id="A0A9Q1JGT1"/>
<protein>
    <submittedName>
        <fullName evidence="1">Uncharacterized protein</fullName>
    </submittedName>
</protein>
<evidence type="ECO:0000313" key="2">
    <source>
        <dbReference type="Proteomes" id="UP001153076"/>
    </source>
</evidence>
<organism evidence="1 2">
    <name type="scientific">Carnegiea gigantea</name>
    <dbReference type="NCBI Taxonomy" id="171969"/>
    <lineage>
        <taxon>Eukaryota</taxon>
        <taxon>Viridiplantae</taxon>
        <taxon>Streptophyta</taxon>
        <taxon>Embryophyta</taxon>
        <taxon>Tracheophyta</taxon>
        <taxon>Spermatophyta</taxon>
        <taxon>Magnoliopsida</taxon>
        <taxon>eudicotyledons</taxon>
        <taxon>Gunneridae</taxon>
        <taxon>Pentapetalae</taxon>
        <taxon>Caryophyllales</taxon>
        <taxon>Cactineae</taxon>
        <taxon>Cactaceae</taxon>
        <taxon>Cactoideae</taxon>
        <taxon>Echinocereeae</taxon>
        <taxon>Carnegiea</taxon>
    </lineage>
</organism>
<accession>A0A9Q1JGT1</accession>
<dbReference type="Proteomes" id="UP001153076">
    <property type="component" value="Unassembled WGS sequence"/>
</dbReference>
<reference evidence="1" key="1">
    <citation type="submission" date="2022-04" db="EMBL/GenBank/DDBJ databases">
        <title>Carnegiea gigantea Genome sequencing and assembly v2.</title>
        <authorList>
            <person name="Copetti D."/>
            <person name="Sanderson M.J."/>
            <person name="Burquez A."/>
            <person name="Wojciechowski M.F."/>
        </authorList>
    </citation>
    <scope>NUCLEOTIDE SEQUENCE</scope>
    <source>
        <strain evidence="1">SGP5-SGP5p</strain>
        <tissue evidence="1">Aerial part</tissue>
    </source>
</reference>
<keyword evidence="2" id="KW-1185">Reference proteome</keyword>
<proteinExistence type="predicted"/>
<gene>
    <name evidence="1" type="ORF">Cgig2_033471</name>
</gene>
<evidence type="ECO:0000313" key="1">
    <source>
        <dbReference type="EMBL" id="KAJ8424352.1"/>
    </source>
</evidence>
<sequence>MSNVQGSKLNYGKAIFLSPDVTVSPQLSTYHPLSRISLAMIYASKTQRVFIPEMMMMKLSLPQRQMLHECPSIHPSRASQDASVFNVDAIIREVNKSGARMTGEFNSLYDLINERGGDATPLKSKVKRLIHQACDLKDLQESYSDRMTTKVRESHLIEVGSKLNEASYQLEIKSTRYNALKTKLEQVDSRHKELWKGFCQAVASRDLLQEAEWAVLDLKGQIDTLNAIEVIDPATKASLEKTEAYVKESFEDLKSFQWKP</sequence>